<feature type="domain" description="Surface-adhesin protein E-like" evidence="2">
    <location>
        <begin position="38"/>
        <end position="144"/>
    </location>
</feature>
<dbReference type="Pfam" id="PF16747">
    <property type="entry name" value="Adhesin_E"/>
    <property type="match status" value="1"/>
</dbReference>
<dbReference type="PROSITE" id="PS51257">
    <property type="entry name" value="PROKAR_LIPOPROTEIN"/>
    <property type="match status" value="1"/>
</dbReference>
<keyword evidence="4" id="KW-1185">Reference proteome</keyword>
<accession>A0A830ZAH1</accession>
<dbReference type="InterPro" id="IPR031939">
    <property type="entry name" value="Adhesin_E-like"/>
</dbReference>
<dbReference type="Proteomes" id="UP000187148">
    <property type="component" value="Plasmid p888-76-1"/>
</dbReference>
<dbReference type="RefSeq" id="WP_076770366.1">
    <property type="nucleotide sequence ID" value="NZ_CP019446.1"/>
</dbReference>
<gene>
    <name evidence="3" type="ORF">BWI95_22125</name>
</gene>
<name>A0A830ZAH1_9ENTR</name>
<evidence type="ECO:0000313" key="4">
    <source>
        <dbReference type="Proteomes" id="UP000187148"/>
    </source>
</evidence>
<evidence type="ECO:0000256" key="1">
    <source>
        <dbReference type="SAM" id="SignalP"/>
    </source>
</evidence>
<dbReference type="KEGG" id="kco:BWI95_22125"/>
<geneLocation type="plasmid" evidence="3 4">
    <name>p888-76-1</name>
</geneLocation>
<feature type="chain" id="PRO_5032532332" description="Surface-adhesin protein E-like domain-containing protein" evidence="1">
    <location>
        <begin position="19"/>
        <end position="165"/>
    </location>
</feature>
<organism evidence="3 4">
    <name type="scientific">Kosakonia cowanii JCM 10956 = DSM 18146</name>
    <dbReference type="NCBI Taxonomy" id="1300165"/>
    <lineage>
        <taxon>Bacteria</taxon>
        <taxon>Pseudomonadati</taxon>
        <taxon>Pseudomonadota</taxon>
        <taxon>Gammaproteobacteria</taxon>
        <taxon>Enterobacterales</taxon>
        <taxon>Enterobacteriaceae</taxon>
        <taxon>Kosakonia</taxon>
    </lineage>
</organism>
<dbReference type="AlphaFoldDB" id="A0A830ZAH1"/>
<keyword evidence="3" id="KW-0614">Plasmid</keyword>
<sequence length="165" mass="18810">MKFPLWLMFFLLTGCALKNTTSPDTPAKKPAGLIKLLSDDHAINYADLRMVSMYQGNSHLRRFYTINNYKETKRISSQPPVYVNSSRMINVINCDKNQRSVMGWTLFTKPYAEGDIIYAKPDIGQWESFPPKSIIGMLAQLVCKIPADRLNPEPGQDIRKPLLDN</sequence>
<dbReference type="Gene3D" id="2.40.128.710">
    <property type="entry name" value="Surface-adhesin protein E"/>
    <property type="match status" value="1"/>
</dbReference>
<feature type="signal peptide" evidence="1">
    <location>
        <begin position="1"/>
        <end position="18"/>
    </location>
</feature>
<dbReference type="InterPro" id="IPR043088">
    <property type="entry name" value="Adhesin_E"/>
</dbReference>
<dbReference type="EMBL" id="CP019446">
    <property type="protein sequence ID" value="APZ07752.1"/>
    <property type="molecule type" value="Genomic_DNA"/>
</dbReference>
<evidence type="ECO:0000259" key="2">
    <source>
        <dbReference type="Pfam" id="PF16747"/>
    </source>
</evidence>
<evidence type="ECO:0000313" key="3">
    <source>
        <dbReference type="EMBL" id="APZ07752.1"/>
    </source>
</evidence>
<reference evidence="3 4" key="1">
    <citation type="submission" date="2017-01" db="EMBL/GenBank/DDBJ databases">
        <authorList>
            <person name="Cao J.-M."/>
        </authorList>
    </citation>
    <scope>NUCLEOTIDE SEQUENCE [LARGE SCALE GENOMIC DNA]</scope>
    <source>
        <strain evidence="3 4">888-76</strain>
        <plasmid evidence="3 4">p888-76-1</plasmid>
    </source>
</reference>
<protein>
    <recommendedName>
        <fullName evidence="2">Surface-adhesin protein E-like domain-containing protein</fullName>
    </recommendedName>
</protein>
<proteinExistence type="predicted"/>
<keyword evidence="1" id="KW-0732">Signal</keyword>